<dbReference type="InterPro" id="IPR051450">
    <property type="entry name" value="Gfo/Idh/MocA_Oxidoreductases"/>
</dbReference>
<dbReference type="RefSeq" id="WP_345578894.1">
    <property type="nucleotide sequence ID" value="NZ_BAABLV010000009.1"/>
</dbReference>
<dbReference type="PANTHER" id="PTHR43377:SF1">
    <property type="entry name" value="BILIVERDIN REDUCTASE A"/>
    <property type="match status" value="1"/>
</dbReference>
<feature type="domain" description="Gfo/Idh/MocA-like oxidoreductase N-terminal" evidence="1">
    <location>
        <begin position="7"/>
        <end position="122"/>
    </location>
</feature>
<name>A0ABP9F3U2_9ACTN</name>
<dbReference type="SUPFAM" id="SSF55347">
    <property type="entry name" value="Glyceraldehyde-3-phosphate dehydrogenase-like, C-terminal domain"/>
    <property type="match status" value="1"/>
</dbReference>
<protein>
    <submittedName>
        <fullName evidence="3">Gfo/Idh/MocA family oxidoreductase</fullName>
    </submittedName>
</protein>
<evidence type="ECO:0000313" key="3">
    <source>
        <dbReference type="EMBL" id="GAA4892116.1"/>
    </source>
</evidence>
<dbReference type="EMBL" id="BAABLV010000009">
    <property type="protein sequence ID" value="GAA4892116.1"/>
    <property type="molecule type" value="Genomic_DNA"/>
</dbReference>
<gene>
    <name evidence="3" type="ORF">GCM10025789_06360</name>
</gene>
<sequence length="341" mass="36966">MGIQQLGVGIIGAGIMGRSHAASLAMDPRTRLVGVAGLPLDSAQELVKGTHAYATDDFTRLLADPRISFVTVATPDNLHFDICRQALAAGKHVFVEKPLTTSLAEADQLIEEVERCGLTLMTSFNHRWIPSYAEAWKRIQAGNIGAPIMAYARKNDRIFVPTSMLSWASNTTCAWFLSSHDIDLVNWFFGETPVSVFATASSGVLTTQGIDTLDAVQAQVRYPSGGFATFESCWIYPDTFPTMTDSFIEVVGTDGVIQLPRVDDQVHLATRDSFSYPRTSIGSDVHGQQLGAVTAALHHMTSCVLGGHDPLISLRSSRDVIATLEAVHRSIASGNPEKVYQ</sequence>
<dbReference type="Gene3D" id="3.30.360.10">
    <property type="entry name" value="Dihydrodipicolinate Reductase, domain 2"/>
    <property type="match status" value="1"/>
</dbReference>
<reference evidence="4" key="1">
    <citation type="journal article" date="2019" name="Int. J. Syst. Evol. Microbiol.">
        <title>The Global Catalogue of Microorganisms (GCM) 10K type strain sequencing project: providing services to taxonomists for standard genome sequencing and annotation.</title>
        <authorList>
            <consortium name="The Broad Institute Genomics Platform"/>
            <consortium name="The Broad Institute Genome Sequencing Center for Infectious Disease"/>
            <person name="Wu L."/>
            <person name="Ma J."/>
        </authorList>
    </citation>
    <scope>NUCLEOTIDE SEQUENCE [LARGE SCALE GENOMIC DNA]</scope>
    <source>
        <strain evidence="4">JCM 19125</strain>
    </source>
</reference>
<organism evidence="3 4">
    <name type="scientific">Tessaracoccus lubricantis</name>
    <dbReference type="NCBI Taxonomy" id="545543"/>
    <lineage>
        <taxon>Bacteria</taxon>
        <taxon>Bacillati</taxon>
        <taxon>Actinomycetota</taxon>
        <taxon>Actinomycetes</taxon>
        <taxon>Propionibacteriales</taxon>
        <taxon>Propionibacteriaceae</taxon>
        <taxon>Tessaracoccus</taxon>
    </lineage>
</organism>
<dbReference type="SUPFAM" id="SSF51735">
    <property type="entry name" value="NAD(P)-binding Rossmann-fold domains"/>
    <property type="match status" value="1"/>
</dbReference>
<keyword evidence="4" id="KW-1185">Reference proteome</keyword>
<dbReference type="Proteomes" id="UP001501521">
    <property type="component" value="Unassembled WGS sequence"/>
</dbReference>
<feature type="domain" description="GFO/IDH/MocA-like oxidoreductase" evidence="2">
    <location>
        <begin position="132"/>
        <end position="257"/>
    </location>
</feature>
<dbReference type="PANTHER" id="PTHR43377">
    <property type="entry name" value="BILIVERDIN REDUCTASE A"/>
    <property type="match status" value="1"/>
</dbReference>
<dbReference type="InterPro" id="IPR000683">
    <property type="entry name" value="Gfo/Idh/MocA-like_OxRdtase_N"/>
</dbReference>
<dbReference type="InterPro" id="IPR055170">
    <property type="entry name" value="GFO_IDH_MocA-like_dom"/>
</dbReference>
<evidence type="ECO:0000313" key="4">
    <source>
        <dbReference type="Proteomes" id="UP001501521"/>
    </source>
</evidence>
<dbReference type="Gene3D" id="3.40.50.720">
    <property type="entry name" value="NAD(P)-binding Rossmann-like Domain"/>
    <property type="match status" value="1"/>
</dbReference>
<dbReference type="Pfam" id="PF01408">
    <property type="entry name" value="GFO_IDH_MocA"/>
    <property type="match status" value="1"/>
</dbReference>
<dbReference type="InterPro" id="IPR036291">
    <property type="entry name" value="NAD(P)-bd_dom_sf"/>
</dbReference>
<accession>A0ABP9F3U2</accession>
<evidence type="ECO:0000259" key="2">
    <source>
        <dbReference type="Pfam" id="PF22725"/>
    </source>
</evidence>
<proteinExistence type="predicted"/>
<dbReference type="Pfam" id="PF22725">
    <property type="entry name" value="GFO_IDH_MocA_C3"/>
    <property type="match status" value="1"/>
</dbReference>
<evidence type="ECO:0000259" key="1">
    <source>
        <dbReference type="Pfam" id="PF01408"/>
    </source>
</evidence>
<comment type="caution">
    <text evidence="3">The sequence shown here is derived from an EMBL/GenBank/DDBJ whole genome shotgun (WGS) entry which is preliminary data.</text>
</comment>